<organism evidence="1 2">
    <name type="scientific">Hibiscus sabdariffa</name>
    <name type="common">roselle</name>
    <dbReference type="NCBI Taxonomy" id="183260"/>
    <lineage>
        <taxon>Eukaryota</taxon>
        <taxon>Viridiplantae</taxon>
        <taxon>Streptophyta</taxon>
        <taxon>Embryophyta</taxon>
        <taxon>Tracheophyta</taxon>
        <taxon>Spermatophyta</taxon>
        <taxon>Magnoliopsida</taxon>
        <taxon>eudicotyledons</taxon>
        <taxon>Gunneridae</taxon>
        <taxon>Pentapetalae</taxon>
        <taxon>rosids</taxon>
        <taxon>malvids</taxon>
        <taxon>Malvales</taxon>
        <taxon>Malvaceae</taxon>
        <taxon>Malvoideae</taxon>
        <taxon>Hibiscus</taxon>
    </lineage>
</organism>
<sequence length="174" mass="20435">MGDYTNNFFVSFPGSDVEYGSRWCESRSRPLLGYRTVRLDRSPLGRRNLCRLLCQGPGRVLIFVDWYGVLEDDDKVNGSTGYEYEWKMVVDKDEKWFREDEGRWKVAFGRQLFLDGGEGLIVLDDSCMEDERIGVMNRGRRWRLANRGDRRCGSRVNCSVIWMRTPEMVEVCYE</sequence>
<proteinExistence type="predicted"/>
<evidence type="ECO:0000313" key="1">
    <source>
        <dbReference type="EMBL" id="KAK8477796.1"/>
    </source>
</evidence>
<name>A0ABR1ZBY6_9ROSI</name>
<evidence type="ECO:0000313" key="2">
    <source>
        <dbReference type="Proteomes" id="UP001396334"/>
    </source>
</evidence>
<reference evidence="1 2" key="1">
    <citation type="journal article" date="2024" name="G3 (Bethesda)">
        <title>Genome assembly of Hibiscus sabdariffa L. provides insights into metabolisms of medicinal natural products.</title>
        <authorList>
            <person name="Kim T."/>
        </authorList>
    </citation>
    <scope>NUCLEOTIDE SEQUENCE [LARGE SCALE GENOMIC DNA]</scope>
    <source>
        <strain evidence="1">TK-2024</strain>
        <tissue evidence="1">Old leaves</tissue>
    </source>
</reference>
<protein>
    <recommendedName>
        <fullName evidence="3">S-protein homolog</fullName>
    </recommendedName>
</protein>
<keyword evidence="2" id="KW-1185">Reference proteome</keyword>
<dbReference type="EMBL" id="JBBPBN010001665">
    <property type="protein sequence ID" value="KAK8477796.1"/>
    <property type="molecule type" value="Genomic_DNA"/>
</dbReference>
<accession>A0ABR1ZBY6</accession>
<gene>
    <name evidence="1" type="ORF">V6N11_049649</name>
</gene>
<comment type="caution">
    <text evidence="1">The sequence shown here is derived from an EMBL/GenBank/DDBJ whole genome shotgun (WGS) entry which is preliminary data.</text>
</comment>
<dbReference type="Proteomes" id="UP001396334">
    <property type="component" value="Unassembled WGS sequence"/>
</dbReference>
<evidence type="ECO:0008006" key="3">
    <source>
        <dbReference type="Google" id="ProtNLM"/>
    </source>
</evidence>